<dbReference type="EMBL" id="AYZK01000002">
    <property type="protein sequence ID" value="KRM87492.1"/>
    <property type="molecule type" value="Genomic_DNA"/>
</dbReference>
<gene>
    <name evidence="3" type="ORF">FD19_GL000999</name>
</gene>
<feature type="transmembrane region" description="Helical" evidence="1">
    <location>
        <begin position="7"/>
        <end position="26"/>
    </location>
</feature>
<dbReference type="InterPro" id="IPR012867">
    <property type="entry name" value="DUF1648"/>
</dbReference>
<dbReference type="GO" id="GO:0009636">
    <property type="term" value="P:response to toxic substance"/>
    <property type="evidence" value="ECO:0007669"/>
    <property type="project" value="TreeGrafter"/>
</dbReference>
<comment type="caution">
    <text evidence="3">The sequence shown here is derived from an EMBL/GenBank/DDBJ whole genome shotgun (WGS) entry which is preliminary data.</text>
</comment>
<feature type="transmembrane region" description="Helical" evidence="1">
    <location>
        <begin position="164"/>
        <end position="181"/>
    </location>
</feature>
<name>A0A0R2CBU6_9LACO</name>
<organism evidence="3 4">
    <name type="scientific">Lacticaseibacillus thailandensis DSM 22698 = JCM 13996</name>
    <dbReference type="NCBI Taxonomy" id="1423810"/>
    <lineage>
        <taxon>Bacteria</taxon>
        <taxon>Bacillati</taxon>
        <taxon>Bacillota</taxon>
        <taxon>Bacilli</taxon>
        <taxon>Lactobacillales</taxon>
        <taxon>Lactobacillaceae</taxon>
        <taxon>Lacticaseibacillus</taxon>
    </lineage>
</organism>
<proteinExistence type="predicted"/>
<accession>A0A0R2CBU6</accession>
<keyword evidence="1" id="KW-0472">Membrane</keyword>
<feature type="transmembrane region" description="Helical" evidence="1">
    <location>
        <begin position="88"/>
        <end position="108"/>
    </location>
</feature>
<feature type="domain" description="DUF1648" evidence="2">
    <location>
        <begin position="14"/>
        <end position="61"/>
    </location>
</feature>
<dbReference type="OrthoDB" id="9808690at2"/>
<reference evidence="3 4" key="1">
    <citation type="journal article" date="2015" name="Genome Announc.">
        <title>Expanding the biotechnology potential of lactobacilli through comparative genomics of 213 strains and associated genera.</title>
        <authorList>
            <person name="Sun Z."/>
            <person name="Harris H.M."/>
            <person name="McCann A."/>
            <person name="Guo C."/>
            <person name="Argimon S."/>
            <person name="Zhang W."/>
            <person name="Yang X."/>
            <person name="Jeffery I.B."/>
            <person name="Cooney J.C."/>
            <person name="Kagawa T.F."/>
            <person name="Liu W."/>
            <person name="Song Y."/>
            <person name="Salvetti E."/>
            <person name="Wrobel A."/>
            <person name="Rasinkangas P."/>
            <person name="Parkhill J."/>
            <person name="Rea M.C."/>
            <person name="O'Sullivan O."/>
            <person name="Ritari J."/>
            <person name="Douillard F.P."/>
            <person name="Paul Ross R."/>
            <person name="Yang R."/>
            <person name="Briner A.E."/>
            <person name="Felis G.E."/>
            <person name="de Vos W.M."/>
            <person name="Barrangou R."/>
            <person name="Klaenhammer T.R."/>
            <person name="Caufield P.W."/>
            <person name="Cui Y."/>
            <person name="Zhang H."/>
            <person name="O'Toole P.W."/>
        </authorList>
    </citation>
    <scope>NUCLEOTIDE SEQUENCE [LARGE SCALE GENOMIC DNA]</scope>
    <source>
        <strain evidence="3 4">DSM 22698</strain>
    </source>
</reference>
<dbReference type="PANTHER" id="PTHR37810">
    <property type="entry name" value="IMMUNITY PROTEIN SDPI"/>
    <property type="match status" value="1"/>
</dbReference>
<evidence type="ECO:0000313" key="4">
    <source>
        <dbReference type="Proteomes" id="UP000051789"/>
    </source>
</evidence>
<dbReference type="Pfam" id="PF07853">
    <property type="entry name" value="DUF1648"/>
    <property type="match status" value="1"/>
</dbReference>
<protein>
    <recommendedName>
        <fullName evidence="2">DUF1648 domain-containing protein</fullName>
    </recommendedName>
</protein>
<dbReference type="AlphaFoldDB" id="A0A0R2CBU6"/>
<keyword evidence="1" id="KW-0812">Transmembrane</keyword>
<dbReference type="PATRIC" id="fig|1423810.4.peg.1023"/>
<feature type="transmembrane region" description="Helical" evidence="1">
    <location>
        <begin position="187"/>
        <end position="205"/>
    </location>
</feature>
<dbReference type="RefSeq" id="WP_054749907.1">
    <property type="nucleotide sequence ID" value="NZ_AYZK01000002.1"/>
</dbReference>
<evidence type="ECO:0000256" key="1">
    <source>
        <dbReference type="SAM" id="Phobius"/>
    </source>
</evidence>
<evidence type="ECO:0000259" key="2">
    <source>
        <dbReference type="Pfam" id="PF07853"/>
    </source>
</evidence>
<keyword evidence="4" id="KW-1185">Reference proteome</keyword>
<feature type="transmembrane region" description="Helical" evidence="1">
    <location>
        <begin position="114"/>
        <end position="133"/>
    </location>
</feature>
<dbReference type="STRING" id="1423810.FD19_GL000999"/>
<feature type="transmembrane region" description="Helical" evidence="1">
    <location>
        <begin position="46"/>
        <end position="67"/>
    </location>
</feature>
<dbReference type="PANTHER" id="PTHR37810:SF5">
    <property type="entry name" value="IMMUNITY PROTEIN SDPI"/>
    <property type="match status" value="1"/>
</dbReference>
<evidence type="ECO:0000313" key="3">
    <source>
        <dbReference type="EMBL" id="KRM87492.1"/>
    </source>
</evidence>
<dbReference type="Proteomes" id="UP000051789">
    <property type="component" value="Unassembled WGS sequence"/>
</dbReference>
<keyword evidence="1" id="KW-1133">Transmembrane helix</keyword>
<sequence>MKRASKIIPFSFVVIWAPVLYGWSQYTELPSRMATHWGVNNTPNGWLPKAVAIYGIPVLMTVLQLIVVGASRLSAQRKGAVSRFERMCYAIIPLMMVVLYFATIQANLGRTVDIRRVAILVVALLFMGMGNFLPTVPAGSNTTLNGMRTAAANPHTWPRVARRLGYTMVGGGVVLLASLLTPPMGSVVALVVAIVALLGVTWWGYRVSTEDN</sequence>